<dbReference type="EMBL" id="JMSE01001304">
    <property type="protein sequence ID" value="KDN62708.1"/>
    <property type="molecule type" value="Genomic_DNA"/>
</dbReference>
<keyword evidence="3 5" id="KW-1133">Transmembrane helix</keyword>
<evidence type="ECO:0000256" key="5">
    <source>
        <dbReference type="RuleBase" id="RU363107"/>
    </source>
</evidence>
<feature type="transmembrane region" description="Helical" evidence="5">
    <location>
        <begin position="65"/>
        <end position="89"/>
    </location>
</feature>
<evidence type="ECO:0000256" key="1">
    <source>
        <dbReference type="ARBA" id="ARBA00004141"/>
    </source>
</evidence>
<keyword evidence="2 5" id="KW-0812">Transmembrane</keyword>
<dbReference type="InterPro" id="IPR004895">
    <property type="entry name" value="Prenylated_rab_accept_PRA1"/>
</dbReference>
<reference evidence="7" key="1">
    <citation type="journal article" date="2014" name="Genome Announc.">
        <title>Draft genome sequence of Colletotrichum sublineola, a destructive pathogen of cultivated sorghum.</title>
        <authorList>
            <person name="Baroncelli R."/>
            <person name="Sanz-Martin J.M."/>
            <person name="Rech G.E."/>
            <person name="Sukno S.A."/>
            <person name="Thon M.R."/>
        </authorList>
    </citation>
    <scope>NUCLEOTIDE SEQUENCE [LARGE SCALE GENOMIC DNA]</scope>
    <source>
        <strain evidence="7">TX430BB</strain>
    </source>
</reference>
<dbReference type="AlphaFoldDB" id="A0A066X0R5"/>
<gene>
    <name evidence="6" type="ORF">CSUB01_08514</name>
</gene>
<dbReference type="GO" id="GO:0016020">
    <property type="term" value="C:membrane"/>
    <property type="evidence" value="ECO:0007669"/>
    <property type="project" value="UniProtKB-SubCell"/>
</dbReference>
<comment type="subcellular location">
    <subcellularLocation>
        <location evidence="1 5">Membrane</location>
        <topology evidence="1 5">Multi-pass membrane protein</topology>
    </subcellularLocation>
</comment>
<dbReference type="Pfam" id="PF03208">
    <property type="entry name" value="PRA1"/>
    <property type="match status" value="1"/>
</dbReference>
<comment type="similarity">
    <text evidence="5">Belongs to the PRA1 family.</text>
</comment>
<protein>
    <recommendedName>
        <fullName evidence="5">PRA1 family protein</fullName>
    </recommendedName>
</protein>
<accession>A0A066X0R5</accession>
<proteinExistence type="inferred from homology"/>
<evidence type="ECO:0000313" key="6">
    <source>
        <dbReference type="EMBL" id="KDN62708.1"/>
    </source>
</evidence>
<evidence type="ECO:0000313" key="7">
    <source>
        <dbReference type="Proteomes" id="UP000027238"/>
    </source>
</evidence>
<evidence type="ECO:0000256" key="3">
    <source>
        <dbReference type="ARBA" id="ARBA00022989"/>
    </source>
</evidence>
<evidence type="ECO:0000256" key="4">
    <source>
        <dbReference type="ARBA" id="ARBA00023136"/>
    </source>
</evidence>
<keyword evidence="4 5" id="KW-0472">Membrane</keyword>
<organism evidence="6 7">
    <name type="scientific">Colletotrichum sublineola</name>
    <name type="common">Sorghum anthracnose fungus</name>
    <dbReference type="NCBI Taxonomy" id="1173701"/>
    <lineage>
        <taxon>Eukaryota</taxon>
        <taxon>Fungi</taxon>
        <taxon>Dikarya</taxon>
        <taxon>Ascomycota</taxon>
        <taxon>Pezizomycotina</taxon>
        <taxon>Sordariomycetes</taxon>
        <taxon>Hypocreomycetidae</taxon>
        <taxon>Glomerellales</taxon>
        <taxon>Glomerellaceae</taxon>
        <taxon>Colletotrichum</taxon>
        <taxon>Colletotrichum graminicola species complex</taxon>
    </lineage>
</organism>
<dbReference type="HOGENOM" id="CLU_1570551_0_0_1"/>
<dbReference type="Proteomes" id="UP000027238">
    <property type="component" value="Unassembled WGS sequence"/>
</dbReference>
<evidence type="ECO:0000256" key="2">
    <source>
        <dbReference type="ARBA" id="ARBA00022692"/>
    </source>
</evidence>
<comment type="caution">
    <text evidence="6">The sequence shown here is derived from an EMBL/GenBank/DDBJ whole genome shotgun (WGS) entry which is preliminary data.</text>
</comment>
<feature type="transmembrane region" description="Helical" evidence="5">
    <location>
        <begin position="136"/>
        <end position="159"/>
    </location>
</feature>
<keyword evidence="7" id="KW-1185">Reference proteome</keyword>
<sequence length="170" mass="19499">MLSFENLQVIISMFRTDYWPYVARALESSTSSPLFDFINPDYLTLPTSFDDLQNRIRKNFIRFHVAYIVIITFGLLARHWHVAAVVAIVHKLGTLVTSPGRGDASMQSDTGQDEITRYAHSLMRGIWLSSGVWCFWSLYSILTTALQFTMVFMIHAAILNSKARVMERRS</sequence>
<name>A0A066X0R5_COLSU</name>